<reference evidence="7 8" key="1">
    <citation type="journal article" date="2018" name="Mol. Plant">
        <title>The genome of Artemisia annua provides insight into the evolution of Asteraceae family and artemisinin biosynthesis.</title>
        <authorList>
            <person name="Shen Q."/>
            <person name="Zhang L."/>
            <person name="Liao Z."/>
            <person name="Wang S."/>
            <person name="Yan T."/>
            <person name="Shi P."/>
            <person name="Liu M."/>
            <person name="Fu X."/>
            <person name="Pan Q."/>
            <person name="Wang Y."/>
            <person name="Lv Z."/>
            <person name="Lu X."/>
            <person name="Zhang F."/>
            <person name="Jiang W."/>
            <person name="Ma Y."/>
            <person name="Chen M."/>
            <person name="Hao X."/>
            <person name="Li L."/>
            <person name="Tang Y."/>
            <person name="Lv G."/>
            <person name="Zhou Y."/>
            <person name="Sun X."/>
            <person name="Brodelius P.E."/>
            <person name="Rose J.K.C."/>
            <person name="Tang K."/>
        </authorList>
    </citation>
    <scope>NUCLEOTIDE SEQUENCE [LARGE SCALE GENOMIC DNA]</scope>
    <source>
        <strain evidence="8">cv. Huhao1</strain>
        <tissue evidence="7">Leaf</tissue>
    </source>
</reference>
<organism evidence="7 8">
    <name type="scientific">Artemisia annua</name>
    <name type="common">Sweet wormwood</name>
    <dbReference type="NCBI Taxonomy" id="35608"/>
    <lineage>
        <taxon>Eukaryota</taxon>
        <taxon>Viridiplantae</taxon>
        <taxon>Streptophyta</taxon>
        <taxon>Embryophyta</taxon>
        <taxon>Tracheophyta</taxon>
        <taxon>Spermatophyta</taxon>
        <taxon>Magnoliopsida</taxon>
        <taxon>eudicotyledons</taxon>
        <taxon>Gunneridae</taxon>
        <taxon>Pentapetalae</taxon>
        <taxon>asterids</taxon>
        <taxon>campanulids</taxon>
        <taxon>Asterales</taxon>
        <taxon>Asteraceae</taxon>
        <taxon>Asteroideae</taxon>
        <taxon>Anthemideae</taxon>
        <taxon>Artemisiinae</taxon>
        <taxon>Artemisia</taxon>
    </lineage>
</organism>
<feature type="transmembrane region" description="Helical" evidence="6">
    <location>
        <begin position="65"/>
        <end position="84"/>
    </location>
</feature>
<feature type="transmembrane region" description="Helical" evidence="6">
    <location>
        <begin position="443"/>
        <end position="462"/>
    </location>
</feature>
<feature type="transmembrane region" description="Helical" evidence="6">
    <location>
        <begin position="183"/>
        <end position="203"/>
    </location>
</feature>
<proteinExistence type="inferred from homology"/>
<comment type="caution">
    <text evidence="7">The sequence shown here is derived from an EMBL/GenBank/DDBJ whole genome shotgun (WGS) entry which is preliminary data.</text>
</comment>
<name>A0A2U1Q8I2_ARTAN</name>
<evidence type="ECO:0000313" key="8">
    <source>
        <dbReference type="Proteomes" id="UP000245207"/>
    </source>
</evidence>
<dbReference type="EMBL" id="PKPP01000327">
    <property type="protein sequence ID" value="PWA94222.1"/>
    <property type="molecule type" value="Genomic_DNA"/>
</dbReference>
<evidence type="ECO:0000313" key="7">
    <source>
        <dbReference type="EMBL" id="PWA94222.1"/>
    </source>
</evidence>
<dbReference type="GO" id="GO:0022857">
    <property type="term" value="F:transmembrane transporter activity"/>
    <property type="evidence" value="ECO:0007669"/>
    <property type="project" value="InterPro"/>
</dbReference>
<accession>A0A2U1Q8I2</accession>
<dbReference type="PANTHER" id="PTHR11119">
    <property type="entry name" value="XANTHINE-URACIL / VITAMIN C PERMEASE FAMILY MEMBER"/>
    <property type="match status" value="1"/>
</dbReference>
<dbReference type="GO" id="GO:0016020">
    <property type="term" value="C:membrane"/>
    <property type="evidence" value="ECO:0007669"/>
    <property type="project" value="UniProtKB-SubCell"/>
</dbReference>
<dbReference type="Proteomes" id="UP000245207">
    <property type="component" value="Unassembled WGS sequence"/>
</dbReference>
<feature type="transmembrane region" description="Helical" evidence="6">
    <location>
        <begin position="245"/>
        <end position="265"/>
    </location>
</feature>
<feature type="transmembrane region" description="Helical" evidence="6">
    <location>
        <begin position="159"/>
        <end position="177"/>
    </location>
</feature>
<evidence type="ECO:0000256" key="2">
    <source>
        <dbReference type="ARBA" id="ARBA00008821"/>
    </source>
</evidence>
<dbReference type="Pfam" id="PF00860">
    <property type="entry name" value="Xan_ur_permease"/>
    <property type="match status" value="1"/>
</dbReference>
<evidence type="ECO:0000256" key="4">
    <source>
        <dbReference type="ARBA" id="ARBA00022989"/>
    </source>
</evidence>
<feature type="transmembrane region" description="Helical" evidence="6">
    <location>
        <begin position="391"/>
        <end position="415"/>
    </location>
</feature>
<keyword evidence="8" id="KW-1185">Reference proteome</keyword>
<feature type="transmembrane region" description="Helical" evidence="6">
    <location>
        <begin position="308"/>
        <end position="329"/>
    </location>
</feature>
<dbReference type="AlphaFoldDB" id="A0A2U1Q8I2"/>
<keyword evidence="3 6" id="KW-0812">Transmembrane</keyword>
<protein>
    <submittedName>
        <fullName evidence="7">Xanthine/uracil/vitamin C permease</fullName>
    </submittedName>
</protein>
<evidence type="ECO:0000256" key="5">
    <source>
        <dbReference type="ARBA" id="ARBA00023136"/>
    </source>
</evidence>
<dbReference type="STRING" id="35608.A0A2U1Q8I2"/>
<feature type="transmembrane region" description="Helical" evidence="6">
    <location>
        <begin position="120"/>
        <end position="138"/>
    </location>
</feature>
<dbReference type="InterPro" id="IPR006043">
    <property type="entry name" value="NCS2"/>
</dbReference>
<feature type="transmembrane region" description="Helical" evidence="6">
    <location>
        <begin position="215"/>
        <end position="233"/>
    </location>
</feature>
<sequence length="511" mass="55441">MALPGVIGTPGPPRVILPGPPGGVGGGPKGGEHALVPHPVKDQLPNVAYCITSPPPWPEAILLGFQHYIVMLGTIVIIPMALVPQMGGGNSEKADVIQTMLFVAGLNTLLQTMFGTRLPAVIGSSYTYVPVVISIILSGRWSDPNPIARFKKIMRAIQGALIIASTIQIILGFSGLWRNVARMLSPLSAVPLVALAGFGLYEFGFPGVARCVEIGLPQLIILLVLSQYLSHAIHYGRNIFDRFGVLISVAIVWVYAHILTVIGAYNHTRLATQISCRTDRTGLIHAAPWIRAPYPFQWGAPSFHAGEAFAMMMAAFVALVESTGGFIAVSRYASATPLPPSILGRGVGWQGIGILLSGLFGTVSGVSVSIENAGLLALTRVGSRRVVQISAGFMIFFSVLGKTKFILGFSIFLGLSVPQYFNEYEAVNGYGPVHTSARWFNNIVNVPFSSEAFVAAIVAFFLDNTLNYKDKSIRKDRGKHWWDKFRSFKTDSRTEEFYSLPFKLNRYFPSV</sequence>
<evidence type="ECO:0000256" key="3">
    <source>
        <dbReference type="ARBA" id="ARBA00022692"/>
    </source>
</evidence>
<keyword evidence="4 6" id="KW-1133">Transmembrane helix</keyword>
<comment type="subcellular location">
    <subcellularLocation>
        <location evidence="1">Membrane</location>
        <topology evidence="1">Multi-pass membrane protein</topology>
    </subcellularLocation>
</comment>
<gene>
    <name evidence="7" type="ORF">CTI12_AA060350</name>
</gene>
<feature type="transmembrane region" description="Helical" evidence="6">
    <location>
        <begin position="96"/>
        <end position="114"/>
    </location>
</feature>
<feature type="transmembrane region" description="Helical" evidence="6">
    <location>
        <begin position="349"/>
        <end position="370"/>
    </location>
</feature>
<keyword evidence="5 6" id="KW-0472">Membrane</keyword>
<comment type="similarity">
    <text evidence="2">Belongs to the nucleobase:cation symporter-2 (NCS2) (TC 2.A.40) family.</text>
</comment>
<evidence type="ECO:0000256" key="1">
    <source>
        <dbReference type="ARBA" id="ARBA00004141"/>
    </source>
</evidence>
<evidence type="ECO:0000256" key="6">
    <source>
        <dbReference type="SAM" id="Phobius"/>
    </source>
</evidence>
<dbReference type="OrthoDB" id="1641903at2759"/>